<sequence length="209" mass="23495">MRVVKSNVPKEDVYQNDSIYSSCPHKPNTRLNVARNSALTGVSITATEVQVTVSPIEHILTLLIANNATIQSLESKLKTTSEEIAHLKARPEWSITGTFGDEYIKSLALAIVKYFRIYKCCKPVPKSPNAIHVIMKRPECRNILSVDVMSDDESNIDNKVQEFITAVDSFTVKRLKKNAKSLLKRIPDEKETSMPQNLAVTLSEWCFSK</sequence>
<dbReference type="RefSeq" id="XP_018287784.1">
    <property type="nucleotide sequence ID" value="XM_018432182.1"/>
</dbReference>
<organism evidence="1 2">
    <name type="scientific">Phycomyces blakesleeanus (strain ATCC 8743b / DSM 1359 / FGSC 10004 / NBRC 33097 / NRRL 1555)</name>
    <dbReference type="NCBI Taxonomy" id="763407"/>
    <lineage>
        <taxon>Eukaryota</taxon>
        <taxon>Fungi</taxon>
        <taxon>Fungi incertae sedis</taxon>
        <taxon>Mucoromycota</taxon>
        <taxon>Mucoromycotina</taxon>
        <taxon>Mucoromycetes</taxon>
        <taxon>Mucorales</taxon>
        <taxon>Phycomycetaceae</taxon>
        <taxon>Phycomyces</taxon>
    </lineage>
</organism>
<evidence type="ECO:0000313" key="1">
    <source>
        <dbReference type="EMBL" id="OAD69744.1"/>
    </source>
</evidence>
<dbReference type="GeneID" id="28993088"/>
<keyword evidence="2" id="KW-1185">Reference proteome</keyword>
<name>A0A162NHG6_PHYB8</name>
<evidence type="ECO:0000313" key="2">
    <source>
        <dbReference type="Proteomes" id="UP000077315"/>
    </source>
</evidence>
<dbReference type="InParanoid" id="A0A162NHG6"/>
<dbReference type="AlphaFoldDB" id="A0A162NHG6"/>
<dbReference type="VEuPathDB" id="FungiDB:PHYBLDRAFT_148934"/>
<dbReference type="Proteomes" id="UP000077315">
    <property type="component" value="Unassembled WGS sequence"/>
</dbReference>
<gene>
    <name evidence="1" type="ORF">PHYBLDRAFT_148934</name>
</gene>
<dbReference type="EMBL" id="KV440990">
    <property type="protein sequence ID" value="OAD69744.1"/>
    <property type="molecule type" value="Genomic_DNA"/>
</dbReference>
<proteinExistence type="predicted"/>
<accession>A0A162NHG6</accession>
<reference evidence="2" key="1">
    <citation type="submission" date="2015-06" db="EMBL/GenBank/DDBJ databases">
        <title>Expansion of signal transduction pathways in fungi by whole-genome duplication.</title>
        <authorList>
            <consortium name="DOE Joint Genome Institute"/>
            <person name="Corrochano L.M."/>
            <person name="Kuo A."/>
            <person name="Marcet-Houben M."/>
            <person name="Polaino S."/>
            <person name="Salamov A."/>
            <person name="Villalobos J.M."/>
            <person name="Alvarez M.I."/>
            <person name="Avalos J."/>
            <person name="Benito E.P."/>
            <person name="Benoit I."/>
            <person name="Burger G."/>
            <person name="Camino L.P."/>
            <person name="Canovas D."/>
            <person name="Cerda-Olmedo E."/>
            <person name="Cheng J.-F."/>
            <person name="Dominguez A."/>
            <person name="Elias M."/>
            <person name="Eslava A.P."/>
            <person name="Glaser F."/>
            <person name="Grimwood J."/>
            <person name="Gutierrez G."/>
            <person name="Heitman J."/>
            <person name="Henrissat B."/>
            <person name="Iturriaga E.A."/>
            <person name="Lang B.F."/>
            <person name="Lavin J.L."/>
            <person name="Lee S."/>
            <person name="Li W."/>
            <person name="Lindquist E."/>
            <person name="Lopez-Garcia S."/>
            <person name="Luque E.M."/>
            <person name="Marcos A.T."/>
            <person name="Martin J."/>
            <person name="McCluskey K."/>
            <person name="Medina H.R."/>
            <person name="Miralles-Duran A."/>
            <person name="Miyazaki A."/>
            <person name="Munoz-Torres E."/>
            <person name="Oguiza J.A."/>
            <person name="Ohm R."/>
            <person name="Olmedo M."/>
            <person name="Orejas M."/>
            <person name="Ortiz-Castellanos L."/>
            <person name="Pisabarro A.G."/>
            <person name="Rodriguez-Romero J."/>
            <person name="Ruiz-Herrera J."/>
            <person name="Ruiz-Vazquez R."/>
            <person name="Sanz C."/>
            <person name="Schackwitz W."/>
            <person name="Schmutz J."/>
            <person name="Shahriari M."/>
            <person name="Shelest E."/>
            <person name="Silva-Franco F."/>
            <person name="Soanes D."/>
            <person name="Syed K."/>
            <person name="Tagua V.G."/>
            <person name="Talbot N.J."/>
            <person name="Thon M."/>
            <person name="De vries R.P."/>
            <person name="Wiebenga A."/>
            <person name="Yadav J.S."/>
            <person name="Braun E.L."/>
            <person name="Baker S."/>
            <person name="Garre V."/>
            <person name="Horwitz B."/>
            <person name="Torres-Martinez S."/>
            <person name="Idnurm A."/>
            <person name="Herrera-Estrella A."/>
            <person name="Gabaldon T."/>
            <person name="Grigoriev I.V."/>
        </authorList>
    </citation>
    <scope>NUCLEOTIDE SEQUENCE [LARGE SCALE GENOMIC DNA]</scope>
    <source>
        <strain evidence="2">NRRL 1555(-)</strain>
    </source>
</reference>
<protein>
    <submittedName>
        <fullName evidence="1">Uncharacterized protein</fullName>
    </submittedName>
</protein>